<evidence type="ECO:0000313" key="3">
    <source>
        <dbReference type="Proteomes" id="UP000053424"/>
    </source>
</evidence>
<feature type="compositionally biased region" description="Basic and acidic residues" evidence="1">
    <location>
        <begin position="21"/>
        <end position="33"/>
    </location>
</feature>
<sequence length="121" mass="13607">MTTDTPQNSSEHASNQVQDATKADVPVKDKETKSAIGEINSVEPNPAEELEGEEQGEDTQKELEEEEDEDKEEDEGEEEDYEDEDEDDEEEEEEEDDTDFDWGGRPRGRITTPISGGGKKK</sequence>
<proteinExistence type="predicted"/>
<gene>
    <name evidence="2" type="ORF">M413DRAFT_440420</name>
</gene>
<reference evidence="2 3" key="1">
    <citation type="submission" date="2014-04" db="EMBL/GenBank/DDBJ databases">
        <authorList>
            <consortium name="DOE Joint Genome Institute"/>
            <person name="Kuo A."/>
            <person name="Gay G."/>
            <person name="Dore J."/>
            <person name="Kohler A."/>
            <person name="Nagy L.G."/>
            <person name="Floudas D."/>
            <person name="Copeland A."/>
            <person name="Barry K.W."/>
            <person name="Cichocki N."/>
            <person name="Veneault-Fourrey C."/>
            <person name="LaButti K."/>
            <person name="Lindquist E.A."/>
            <person name="Lipzen A."/>
            <person name="Lundell T."/>
            <person name="Morin E."/>
            <person name="Murat C."/>
            <person name="Sun H."/>
            <person name="Tunlid A."/>
            <person name="Henrissat B."/>
            <person name="Grigoriev I.V."/>
            <person name="Hibbett D.S."/>
            <person name="Martin F."/>
            <person name="Nordberg H.P."/>
            <person name="Cantor M.N."/>
            <person name="Hua S.X."/>
        </authorList>
    </citation>
    <scope>NUCLEOTIDE SEQUENCE [LARGE SCALE GENOMIC DNA]</scope>
    <source>
        <strain evidence="3">h7</strain>
    </source>
</reference>
<evidence type="ECO:0000256" key="1">
    <source>
        <dbReference type="SAM" id="MobiDB-lite"/>
    </source>
</evidence>
<name>A0A0C3CSG6_HEBCY</name>
<reference evidence="3" key="2">
    <citation type="submission" date="2015-01" db="EMBL/GenBank/DDBJ databases">
        <title>Evolutionary Origins and Diversification of the Mycorrhizal Mutualists.</title>
        <authorList>
            <consortium name="DOE Joint Genome Institute"/>
            <consortium name="Mycorrhizal Genomics Consortium"/>
            <person name="Kohler A."/>
            <person name="Kuo A."/>
            <person name="Nagy L.G."/>
            <person name="Floudas D."/>
            <person name="Copeland A."/>
            <person name="Barry K.W."/>
            <person name="Cichocki N."/>
            <person name="Veneault-Fourrey C."/>
            <person name="LaButti K."/>
            <person name="Lindquist E.A."/>
            <person name="Lipzen A."/>
            <person name="Lundell T."/>
            <person name="Morin E."/>
            <person name="Murat C."/>
            <person name="Riley R."/>
            <person name="Ohm R."/>
            <person name="Sun H."/>
            <person name="Tunlid A."/>
            <person name="Henrissat B."/>
            <person name="Grigoriev I.V."/>
            <person name="Hibbett D.S."/>
            <person name="Martin F."/>
        </authorList>
    </citation>
    <scope>NUCLEOTIDE SEQUENCE [LARGE SCALE GENOMIC DNA]</scope>
    <source>
        <strain evidence="3">h7</strain>
    </source>
</reference>
<accession>A0A0C3CSG6</accession>
<evidence type="ECO:0000313" key="2">
    <source>
        <dbReference type="EMBL" id="KIM46846.1"/>
    </source>
</evidence>
<feature type="compositionally biased region" description="Polar residues" evidence="1">
    <location>
        <begin position="1"/>
        <end position="19"/>
    </location>
</feature>
<protein>
    <submittedName>
        <fullName evidence="2">Uncharacterized protein</fullName>
    </submittedName>
</protein>
<dbReference type="HOGENOM" id="CLU_2038351_0_0_1"/>
<dbReference type="AlphaFoldDB" id="A0A0C3CSG6"/>
<feature type="region of interest" description="Disordered" evidence="1">
    <location>
        <begin position="1"/>
        <end position="121"/>
    </location>
</feature>
<dbReference type="Proteomes" id="UP000053424">
    <property type="component" value="Unassembled WGS sequence"/>
</dbReference>
<dbReference type="STRING" id="686832.A0A0C3CSG6"/>
<organism evidence="2 3">
    <name type="scientific">Hebeloma cylindrosporum</name>
    <dbReference type="NCBI Taxonomy" id="76867"/>
    <lineage>
        <taxon>Eukaryota</taxon>
        <taxon>Fungi</taxon>
        <taxon>Dikarya</taxon>
        <taxon>Basidiomycota</taxon>
        <taxon>Agaricomycotina</taxon>
        <taxon>Agaricomycetes</taxon>
        <taxon>Agaricomycetidae</taxon>
        <taxon>Agaricales</taxon>
        <taxon>Agaricineae</taxon>
        <taxon>Hymenogastraceae</taxon>
        <taxon>Hebeloma</taxon>
    </lineage>
</organism>
<keyword evidence="3" id="KW-1185">Reference proteome</keyword>
<feature type="compositionally biased region" description="Acidic residues" evidence="1">
    <location>
        <begin position="46"/>
        <end position="100"/>
    </location>
</feature>
<dbReference type="EMBL" id="KN831770">
    <property type="protein sequence ID" value="KIM46846.1"/>
    <property type="molecule type" value="Genomic_DNA"/>
</dbReference>